<feature type="transmembrane region" description="Helical" evidence="16">
    <location>
        <begin position="73"/>
        <end position="95"/>
    </location>
</feature>
<evidence type="ECO:0000256" key="6">
    <source>
        <dbReference type="ARBA" id="ARBA00019425"/>
    </source>
</evidence>
<proteinExistence type="predicted"/>
<comment type="subcellular location">
    <subcellularLocation>
        <location evidence="3">Membrane</location>
        <topology evidence="3">Multi-pass membrane protein</topology>
    </subcellularLocation>
</comment>
<keyword evidence="8" id="KW-0816">Tricarboxylic acid cycle</keyword>
<organism evidence="17 18">
    <name type="scientific">Magnetovibrio blakemorei</name>
    <dbReference type="NCBI Taxonomy" id="28181"/>
    <lineage>
        <taxon>Bacteria</taxon>
        <taxon>Pseudomonadati</taxon>
        <taxon>Pseudomonadota</taxon>
        <taxon>Alphaproteobacteria</taxon>
        <taxon>Rhodospirillales</taxon>
        <taxon>Magnetovibrionaceae</taxon>
        <taxon>Magnetovibrio</taxon>
    </lineage>
</organism>
<evidence type="ECO:0000256" key="7">
    <source>
        <dbReference type="ARBA" id="ARBA00022448"/>
    </source>
</evidence>
<evidence type="ECO:0000256" key="12">
    <source>
        <dbReference type="ARBA" id="ARBA00022982"/>
    </source>
</evidence>
<keyword evidence="12" id="KW-0249">Electron transport</keyword>
<dbReference type="GO" id="GO:0020037">
    <property type="term" value="F:heme binding"/>
    <property type="evidence" value="ECO:0007669"/>
    <property type="project" value="InterPro"/>
</dbReference>
<evidence type="ECO:0000313" key="18">
    <source>
        <dbReference type="Proteomes" id="UP000095347"/>
    </source>
</evidence>
<keyword evidence="14" id="KW-0408">Iron</keyword>
<accession>A0A1E5QB21</accession>
<evidence type="ECO:0000256" key="8">
    <source>
        <dbReference type="ARBA" id="ARBA00022532"/>
    </source>
</evidence>
<sequence>MINTPQQKRVLQSKLGRVRGLGSTREGVHHWWAQRMSAVALLPLSLWFVYSLITLTGSDYGTFHAWASEFGNSVFLVLLVVTMFHHTQLGLQVVIEDYVHSEIWKMGMLLLVKYGSVLFAASAIFAVLKISIAG</sequence>
<evidence type="ECO:0000256" key="13">
    <source>
        <dbReference type="ARBA" id="ARBA00022989"/>
    </source>
</evidence>
<comment type="pathway">
    <text evidence="4">Carbohydrate metabolism; tricarboxylic acid cycle.</text>
</comment>
<dbReference type="GO" id="GO:0046872">
    <property type="term" value="F:metal ion binding"/>
    <property type="evidence" value="ECO:0007669"/>
    <property type="project" value="UniProtKB-KW"/>
</dbReference>
<keyword evidence="10 16" id="KW-0812">Transmembrane</keyword>
<keyword evidence="9" id="KW-0349">Heme</keyword>
<feature type="transmembrane region" description="Helical" evidence="16">
    <location>
        <begin position="107"/>
        <end position="128"/>
    </location>
</feature>
<keyword evidence="15 16" id="KW-0472">Membrane</keyword>
<dbReference type="Pfam" id="PF01127">
    <property type="entry name" value="Sdh_cyt"/>
    <property type="match status" value="1"/>
</dbReference>
<dbReference type="OrthoDB" id="9809280at2"/>
<feature type="transmembrane region" description="Helical" evidence="16">
    <location>
        <begin position="32"/>
        <end position="53"/>
    </location>
</feature>
<evidence type="ECO:0000256" key="5">
    <source>
        <dbReference type="ARBA" id="ARBA00011558"/>
    </source>
</evidence>
<evidence type="ECO:0000256" key="2">
    <source>
        <dbReference type="ARBA" id="ARBA00004050"/>
    </source>
</evidence>
<evidence type="ECO:0000313" key="17">
    <source>
        <dbReference type="EMBL" id="OEJ69167.1"/>
    </source>
</evidence>
<dbReference type="NCBIfam" id="TIGR02968">
    <property type="entry name" value="succ_dehyd_anc"/>
    <property type="match status" value="1"/>
</dbReference>
<comment type="subunit">
    <text evidence="5">Part of an enzyme complex containing four subunits: a flavoprotein, an iron-sulfur protein, plus two membrane-anchoring proteins, SdhC and SdhD.</text>
</comment>
<dbReference type="AlphaFoldDB" id="A0A1E5QB21"/>
<dbReference type="Proteomes" id="UP000095347">
    <property type="component" value="Unassembled WGS sequence"/>
</dbReference>
<keyword evidence="11" id="KW-0479">Metal-binding</keyword>
<dbReference type="InterPro" id="IPR034804">
    <property type="entry name" value="SQR/QFR_C/D"/>
</dbReference>
<evidence type="ECO:0000256" key="10">
    <source>
        <dbReference type="ARBA" id="ARBA00022692"/>
    </source>
</evidence>
<keyword evidence="7" id="KW-0813">Transport</keyword>
<evidence type="ECO:0000256" key="14">
    <source>
        <dbReference type="ARBA" id="ARBA00023004"/>
    </source>
</evidence>
<reference evidence="18" key="1">
    <citation type="submission" date="2016-07" db="EMBL/GenBank/DDBJ databases">
        <authorList>
            <person name="Florea S."/>
            <person name="Webb J.S."/>
            <person name="Jaromczyk J."/>
            <person name="Schardl C.L."/>
        </authorList>
    </citation>
    <scope>NUCLEOTIDE SEQUENCE [LARGE SCALE GENOMIC DNA]</scope>
    <source>
        <strain evidence="18">MV-1</strain>
    </source>
</reference>
<evidence type="ECO:0000256" key="11">
    <source>
        <dbReference type="ARBA" id="ARBA00022723"/>
    </source>
</evidence>
<dbReference type="UniPathway" id="UPA00223"/>
<dbReference type="GO" id="GO:0006099">
    <property type="term" value="P:tricarboxylic acid cycle"/>
    <property type="evidence" value="ECO:0007669"/>
    <property type="project" value="UniProtKB-UniPathway"/>
</dbReference>
<keyword evidence="18" id="KW-1185">Reference proteome</keyword>
<evidence type="ECO:0000256" key="9">
    <source>
        <dbReference type="ARBA" id="ARBA00022617"/>
    </source>
</evidence>
<evidence type="ECO:0000256" key="15">
    <source>
        <dbReference type="ARBA" id="ARBA00023136"/>
    </source>
</evidence>
<evidence type="ECO:0000256" key="4">
    <source>
        <dbReference type="ARBA" id="ARBA00005163"/>
    </source>
</evidence>
<dbReference type="STRING" id="28181.BEN30_03450"/>
<dbReference type="RefSeq" id="WP_069956631.1">
    <property type="nucleotide sequence ID" value="NZ_MCGG01000008.1"/>
</dbReference>
<dbReference type="InterPro" id="IPR000701">
    <property type="entry name" value="SuccDH_FuR_B_TM-su"/>
</dbReference>
<keyword evidence="13 16" id="KW-1133">Transmembrane helix</keyword>
<comment type="cofactor">
    <cofactor evidence="1">
        <name>heme</name>
        <dbReference type="ChEBI" id="CHEBI:30413"/>
    </cofactor>
</comment>
<gene>
    <name evidence="17" type="ORF">BEN30_03450</name>
</gene>
<dbReference type="CDD" id="cd03495">
    <property type="entry name" value="SQR_TypeC_SdhD_like"/>
    <property type="match status" value="1"/>
</dbReference>
<protein>
    <recommendedName>
        <fullName evidence="6">Succinate dehydrogenase hydrophobic membrane anchor subunit</fullName>
    </recommendedName>
</protein>
<evidence type="ECO:0000256" key="3">
    <source>
        <dbReference type="ARBA" id="ARBA00004141"/>
    </source>
</evidence>
<name>A0A1E5QB21_9PROT</name>
<comment type="function">
    <text evidence="2">Membrane-anchoring subunit of succinate dehydrogenase (SDH).</text>
</comment>
<dbReference type="EMBL" id="MCGG01000008">
    <property type="protein sequence ID" value="OEJ69167.1"/>
    <property type="molecule type" value="Genomic_DNA"/>
</dbReference>
<dbReference type="GO" id="GO:0016020">
    <property type="term" value="C:membrane"/>
    <property type="evidence" value="ECO:0007669"/>
    <property type="project" value="UniProtKB-SubCell"/>
</dbReference>
<comment type="caution">
    <text evidence="17">The sequence shown here is derived from an EMBL/GenBank/DDBJ whole genome shotgun (WGS) entry which is preliminary data.</text>
</comment>
<dbReference type="InterPro" id="IPR014312">
    <property type="entry name" value="Succ_DH_anchor"/>
</dbReference>
<evidence type="ECO:0000256" key="1">
    <source>
        <dbReference type="ARBA" id="ARBA00001971"/>
    </source>
</evidence>
<dbReference type="SUPFAM" id="SSF81343">
    <property type="entry name" value="Fumarate reductase respiratory complex transmembrane subunits"/>
    <property type="match status" value="1"/>
</dbReference>
<dbReference type="Gene3D" id="1.20.1300.10">
    <property type="entry name" value="Fumarate reductase/succinate dehydrogenase, transmembrane subunit"/>
    <property type="match status" value="1"/>
</dbReference>
<evidence type="ECO:0000256" key="16">
    <source>
        <dbReference type="SAM" id="Phobius"/>
    </source>
</evidence>